<dbReference type="CDD" id="cd00024">
    <property type="entry name" value="CD_CSD"/>
    <property type="match status" value="2"/>
</dbReference>
<sequence length="294" mass="33762">MKKKLRSVRQLSKMVGKHQKMKILECLESLENIEDEETMETIQYTDDDQADDTEADNSDDVIDEINETGAGTSSNEEIGRNENVDMLPDFNEAKDGELKIDKREETRKMRARAVVKTGGNQSTGSKASSASGARKRKNNIKDGGVGGKKPKKSAEQEYEVEEILGHKKVHGIHHFLMRWKGFTKDHDTWEPEYALNCPDILEKYEKKNGLNLTKPDLKKGAIKRQNRTVDKIIDYTDKRSGRVFRVRWKGFTAEHDTWEAEKDLTCAALIEKFMERIKSQKEDLHKEEAENVFN</sequence>
<dbReference type="AlphaFoldDB" id="A0A1A9V1I0"/>
<dbReference type="STRING" id="7395.A0A1A9V1I0"/>
<accession>A0A1A9V1I0</accession>
<reference evidence="5" key="1">
    <citation type="submission" date="2020-05" db="UniProtKB">
        <authorList>
            <consortium name="EnsemblMetazoa"/>
        </authorList>
    </citation>
    <scope>IDENTIFICATION</scope>
    <source>
        <strain evidence="5">TTRI</strain>
    </source>
</reference>
<evidence type="ECO:0000313" key="6">
    <source>
        <dbReference type="Proteomes" id="UP000078200"/>
    </source>
</evidence>
<dbReference type="PANTHER" id="PTHR22812">
    <property type="entry name" value="CHROMOBOX PROTEIN"/>
    <property type="match status" value="1"/>
</dbReference>
<comment type="subcellular location">
    <subcellularLocation>
        <location evidence="1">Nucleus</location>
    </subcellularLocation>
</comment>
<evidence type="ECO:0000259" key="4">
    <source>
        <dbReference type="PROSITE" id="PS50013"/>
    </source>
</evidence>
<dbReference type="InterPro" id="IPR051219">
    <property type="entry name" value="Heterochromatin_chromo-domain"/>
</dbReference>
<organism evidence="5 6">
    <name type="scientific">Glossina austeni</name>
    <name type="common">Savannah tsetse fly</name>
    <dbReference type="NCBI Taxonomy" id="7395"/>
    <lineage>
        <taxon>Eukaryota</taxon>
        <taxon>Metazoa</taxon>
        <taxon>Ecdysozoa</taxon>
        <taxon>Arthropoda</taxon>
        <taxon>Hexapoda</taxon>
        <taxon>Insecta</taxon>
        <taxon>Pterygota</taxon>
        <taxon>Neoptera</taxon>
        <taxon>Endopterygota</taxon>
        <taxon>Diptera</taxon>
        <taxon>Brachycera</taxon>
        <taxon>Muscomorpha</taxon>
        <taxon>Hippoboscoidea</taxon>
        <taxon>Glossinidae</taxon>
        <taxon>Glossina</taxon>
    </lineage>
</organism>
<feature type="domain" description="Chromo" evidence="4">
    <location>
        <begin position="158"/>
        <end position="216"/>
    </location>
</feature>
<dbReference type="InterPro" id="IPR000953">
    <property type="entry name" value="Chromo/chromo_shadow_dom"/>
</dbReference>
<dbReference type="SMART" id="SM00298">
    <property type="entry name" value="CHROMO"/>
    <property type="match status" value="2"/>
</dbReference>
<feature type="compositionally biased region" description="Basic and acidic residues" evidence="3">
    <location>
        <begin position="91"/>
        <end position="108"/>
    </location>
</feature>
<dbReference type="SUPFAM" id="SSF54160">
    <property type="entry name" value="Chromo domain-like"/>
    <property type="match status" value="2"/>
</dbReference>
<dbReference type="PROSITE" id="PS50013">
    <property type="entry name" value="CHROMO_2"/>
    <property type="match status" value="2"/>
</dbReference>
<dbReference type="Proteomes" id="UP000078200">
    <property type="component" value="Unassembled WGS sequence"/>
</dbReference>
<dbReference type="Pfam" id="PF00385">
    <property type="entry name" value="Chromo"/>
    <property type="match status" value="2"/>
</dbReference>
<dbReference type="Gene3D" id="2.40.50.40">
    <property type="match status" value="2"/>
</dbReference>
<feature type="domain" description="Chromo" evidence="4">
    <location>
        <begin position="227"/>
        <end position="285"/>
    </location>
</feature>
<dbReference type="InterPro" id="IPR023779">
    <property type="entry name" value="Chromodomain_CS"/>
</dbReference>
<dbReference type="PROSITE" id="PS00598">
    <property type="entry name" value="CHROMO_1"/>
    <property type="match status" value="1"/>
</dbReference>
<evidence type="ECO:0000313" key="5">
    <source>
        <dbReference type="EnsemblMetazoa" id="GAUT022796-PA"/>
    </source>
</evidence>
<dbReference type="EnsemblMetazoa" id="GAUT022796-RA">
    <property type="protein sequence ID" value="GAUT022796-PA"/>
    <property type="gene ID" value="GAUT022796"/>
</dbReference>
<evidence type="ECO:0000256" key="2">
    <source>
        <dbReference type="ARBA" id="ARBA00023242"/>
    </source>
</evidence>
<dbReference type="VEuPathDB" id="VectorBase:GAUT022796"/>
<proteinExistence type="predicted"/>
<dbReference type="InterPro" id="IPR016197">
    <property type="entry name" value="Chromo-like_dom_sf"/>
</dbReference>
<protein>
    <recommendedName>
        <fullName evidence="4">Chromo domain-containing protein</fullName>
    </recommendedName>
</protein>
<keyword evidence="2" id="KW-0539">Nucleus</keyword>
<keyword evidence="6" id="KW-1185">Reference proteome</keyword>
<dbReference type="GO" id="GO:0005694">
    <property type="term" value="C:chromosome"/>
    <property type="evidence" value="ECO:0007669"/>
    <property type="project" value="UniProtKB-ARBA"/>
</dbReference>
<evidence type="ECO:0000256" key="3">
    <source>
        <dbReference type="SAM" id="MobiDB-lite"/>
    </source>
</evidence>
<dbReference type="InterPro" id="IPR023780">
    <property type="entry name" value="Chromo_domain"/>
</dbReference>
<feature type="compositionally biased region" description="Acidic residues" evidence="3">
    <location>
        <begin position="37"/>
        <end position="66"/>
    </location>
</feature>
<feature type="region of interest" description="Disordered" evidence="3">
    <location>
        <begin position="37"/>
        <end position="154"/>
    </location>
</feature>
<name>A0A1A9V1I0_GLOAU</name>
<evidence type="ECO:0000256" key="1">
    <source>
        <dbReference type="ARBA" id="ARBA00004123"/>
    </source>
</evidence>
<dbReference type="GO" id="GO:0005634">
    <property type="term" value="C:nucleus"/>
    <property type="evidence" value="ECO:0007669"/>
    <property type="project" value="UniProtKB-SubCell"/>
</dbReference>